<evidence type="ECO:0000256" key="2">
    <source>
        <dbReference type="SAM" id="SignalP"/>
    </source>
</evidence>
<comment type="caution">
    <text evidence="3">The sequence shown here is derived from an EMBL/GenBank/DDBJ whole genome shotgun (WGS) entry which is preliminary data.</text>
</comment>
<evidence type="ECO:0000256" key="1">
    <source>
        <dbReference type="SAM" id="MobiDB-lite"/>
    </source>
</evidence>
<feature type="compositionally biased region" description="Polar residues" evidence="1">
    <location>
        <begin position="122"/>
        <end position="131"/>
    </location>
</feature>
<gene>
    <name evidence="3" type="ORF">HDF12_001011</name>
</gene>
<accession>A0A7Y9NJR6</accession>
<organism evidence="3 4">
    <name type="scientific">Tunturiibacter lichenicola</name>
    <dbReference type="NCBI Taxonomy" id="2051959"/>
    <lineage>
        <taxon>Bacteria</taxon>
        <taxon>Pseudomonadati</taxon>
        <taxon>Acidobacteriota</taxon>
        <taxon>Terriglobia</taxon>
        <taxon>Terriglobales</taxon>
        <taxon>Acidobacteriaceae</taxon>
        <taxon>Tunturiibacter</taxon>
    </lineage>
</organism>
<protein>
    <submittedName>
        <fullName evidence="3">Uncharacterized protein</fullName>
    </submittedName>
</protein>
<sequence>MQSPLPNRYTRALLAISLGFCTLQVCTAQATAQGFGTTDRLTAKLVKQTPPDFPLFEKRVAFNISGVGYPELATSLSTRVAATLASRGISVVNASDIATRIDLSLSNYRNSRAQAAPPEQPKATSEPQSAADNNWNGFLTVTCVLREPGATQDSKKTFNVEASLDSGRATLQSPDAELLNARLVDNFISLFTQEFFGGKQEIEVPLPVGSLREASLLGQQGRWFDMFTMLTHKGPLPNQLDESYRLYSLGVTYEAVANLEPYSSTATGQLFSNAYMAYSQAYLKNPKQPVFVQAGSRVLAADGAVAARSGTLSILQSMQRTVEQQNRYSASANQSMRDEFQKNMEAPSRPLSPSFPWPPPPSTSMQVLPEDLFKQQPPLHSIDDANHLLLSALESKGYVEHSYYSVPGGFALVTRIEQIDSTGAPLPPPDRWALGKVQLRQPSLQEWAKALFNARPGFYRVIVFVISNKPFSQSGAMPDQTQARQWITEGSNVLDSSVASTPIAPGYNCTALIYEFRRDLDHGTLFVEDSAPDARTQLKNAGIWSALSLR</sequence>
<feature type="chain" id="PRO_5031216386" evidence="2">
    <location>
        <begin position="33"/>
        <end position="550"/>
    </location>
</feature>
<keyword evidence="2" id="KW-0732">Signal</keyword>
<evidence type="ECO:0000313" key="4">
    <source>
        <dbReference type="Proteomes" id="UP000534186"/>
    </source>
</evidence>
<name>A0A7Y9NJR6_9BACT</name>
<reference evidence="3 4" key="1">
    <citation type="submission" date="2020-07" db="EMBL/GenBank/DDBJ databases">
        <title>Genomic Encyclopedia of Type Strains, Phase IV (KMG-V): Genome sequencing to study the core and pangenomes of soil and plant-associated prokaryotes.</title>
        <authorList>
            <person name="Whitman W."/>
        </authorList>
    </citation>
    <scope>NUCLEOTIDE SEQUENCE [LARGE SCALE GENOMIC DNA]</scope>
    <source>
        <strain evidence="3 4">M8UP30</strain>
    </source>
</reference>
<feature type="signal peptide" evidence="2">
    <location>
        <begin position="1"/>
        <end position="32"/>
    </location>
</feature>
<feature type="region of interest" description="Disordered" evidence="1">
    <location>
        <begin position="111"/>
        <end position="131"/>
    </location>
</feature>
<dbReference type="EMBL" id="JACCCV010000001">
    <property type="protein sequence ID" value="NYF50646.1"/>
    <property type="molecule type" value="Genomic_DNA"/>
</dbReference>
<dbReference type="Proteomes" id="UP000534186">
    <property type="component" value="Unassembled WGS sequence"/>
</dbReference>
<evidence type="ECO:0000313" key="3">
    <source>
        <dbReference type="EMBL" id="NYF50646.1"/>
    </source>
</evidence>
<dbReference type="AlphaFoldDB" id="A0A7Y9NJR6"/>
<proteinExistence type="predicted"/>